<dbReference type="InterPro" id="IPR050834">
    <property type="entry name" value="Glycosyltransf_2"/>
</dbReference>
<comment type="caution">
    <text evidence="2">The sequence shown here is derived from an EMBL/GenBank/DDBJ whole genome shotgun (WGS) entry which is preliminary data.</text>
</comment>
<reference evidence="2 3" key="1">
    <citation type="submission" date="2018-07" db="EMBL/GenBank/DDBJ databases">
        <title>Brachybacteriurn paraconglorneratum KCTC 9916.</title>
        <authorList>
            <person name="Li Y."/>
        </authorList>
    </citation>
    <scope>NUCLEOTIDE SEQUENCE [LARGE SCALE GENOMIC DNA]</scope>
    <source>
        <strain evidence="2 3">KCTC 9916</strain>
    </source>
</reference>
<accession>A0A426SI40</accession>
<dbReference type="InterPro" id="IPR001173">
    <property type="entry name" value="Glyco_trans_2-like"/>
</dbReference>
<sequence>MTVVMPVFNGARTLRQSVTSVLDQTFRSLELVVVDDASTDDTVRIAEELAEGDARVRIIRRERSGGPAAARNSGIASGTGRFLAFCDADDLWLPEKLQRQLDLARTSGASLLYCGYHRVSADFAGTGADFESEGRIVHVPTQLTREGLLRRNVIGNLTAVVDLERTGPVTMPDVPGAEDYALWLSILREGGTAAGIDEPLALYRAAQADSHSSDRTRAIRAVWQVLRRQERLSVPSAAVHLVTGALAALRKNRI</sequence>
<dbReference type="CDD" id="cd00761">
    <property type="entry name" value="Glyco_tranf_GTA_type"/>
    <property type="match status" value="1"/>
</dbReference>
<evidence type="ECO:0000313" key="2">
    <source>
        <dbReference type="EMBL" id="RRR17810.1"/>
    </source>
</evidence>
<dbReference type="Gene3D" id="3.90.550.10">
    <property type="entry name" value="Spore Coat Polysaccharide Biosynthesis Protein SpsA, Chain A"/>
    <property type="match status" value="1"/>
</dbReference>
<name>A0A426SI40_9MICO</name>
<organism evidence="2 3">
    <name type="scientific">Brachybacterium paraconglomeratum</name>
    <dbReference type="NCBI Taxonomy" id="173362"/>
    <lineage>
        <taxon>Bacteria</taxon>
        <taxon>Bacillati</taxon>
        <taxon>Actinomycetota</taxon>
        <taxon>Actinomycetes</taxon>
        <taxon>Micrococcales</taxon>
        <taxon>Dermabacteraceae</taxon>
        <taxon>Brachybacterium</taxon>
    </lineage>
</organism>
<dbReference type="Pfam" id="PF00535">
    <property type="entry name" value="Glycos_transf_2"/>
    <property type="match status" value="1"/>
</dbReference>
<evidence type="ECO:0000259" key="1">
    <source>
        <dbReference type="Pfam" id="PF00535"/>
    </source>
</evidence>
<dbReference type="GO" id="GO:0016740">
    <property type="term" value="F:transferase activity"/>
    <property type="evidence" value="ECO:0007669"/>
    <property type="project" value="UniProtKB-KW"/>
</dbReference>
<dbReference type="Proteomes" id="UP000274327">
    <property type="component" value="Unassembled WGS sequence"/>
</dbReference>
<feature type="domain" description="Glycosyltransferase 2-like" evidence="1">
    <location>
        <begin position="2"/>
        <end position="123"/>
    </location>
</feature>
<dbReference type="PANTHER" id="PTHR43685:SF2">
    <property type="entry name" value="GLYCOSYLTRANSFERASE 2-LIKE DOMAIN-CONTAINING PROTEIN"/>
    <property type="match status" value="1"/>
</dbReference>
<keyword evidence="2" id="KW-0808">Transferase</keyword>
<dbReference type="AlphaFoldDB" id="A0A426SI40"/>
<dbReference type="PANTHER" id="PTHR43685">
    <property type="entry name" value="GLYCOSYLTRANSFERASE"/>
    <property type="match status" value="1"/>
</dbReference>
<evidence type="ECO:0000313" key="3">
    <source>
        <dbReference type="Proteomes" id="UP000274327"/>
    </source>
</evidence>
<dbReference type="SUPFAM" id="SSF53448">
    <property type="entry name" value="Nucleotide-diphospho-sugar transferases"/>
    <property type="match status" value="1"/>
</dbReference>
<gene>
    <name evidence="2" type="ORF">DS079_12725</name>
</gene>
<keyword evidence="3" id="KW-1185">Reference proteome</keyword>
<dbReference type="EMBL" id="QOCI01000010">
    <property type="protein sequence ID" value="RRR17810.1"/>
    <property type="molecule type" value="Genomic_DNA"/>
</dbReference>
<dbReference type="InterPro" id="IPR029044">
    <property type="entry name" value="Nucleotide-diphossugar_trans"/>
</dbReference>
<protein>
    <submittedName>
        <fullName evidence="2">Glycosyltransferase family 2 protein</fullName>
    </submittedName>
</protein>
<proteinExistence type="predicted"/>